<dbReference type="EMBL" id="AGNL01047088">
    <property type="protein sequence ID" value="EJK47325.1"/>
    <property type="molecule type" value="Genomic_DNA"/>
</dbReference>
<organism evidence="1 2">
    <name type="scientific">Thalassiosira oceanica</name>
    <name type="common">Marine diatom</name>
    <dbReference type="NCBI Taxonomy" id="159749"/>
    <lineage>
        <taxon>Eukaryota</taxon>
        <taxon>Sar</taxon>
        <taxon>Stramenopiles</taxon>
        <taxon>Ochrophyta</taxon>
        <taxon>Bacillariophyta</taxon>
        <taxon>Coscinodiscophyceae</taxon>
        <taxon>Thalassiosirophycidae</taxon>
        <taxon>Thalassiosirales</taxon>
        <taxon>Thalassiosiraceae</taxon>
        <taxon>Thalassiosira</taxon>
    </lineage>
</organism>
<evidence type="ECO:0000313" key="2">
    <source>
        <dbReference type="Proteomes" id="UP000266841"/>
    </source>
</evidence>
<evidence type="ECO:0000313" key="1">
    <source>
        <dbReference type="EMBL" id="EJK47325.1"/>
    </source>
</evidence>
<proteinExistence type="predicted"/>
<gene>
    <name evidence="1" type="ORF">THAOC_33962</name>
</gene>
<reference evidence="1 2" key="1">
    <citation type="journal article" date="2012" name="Genome Biol.">
        <title>Genome and low-iron response of an oceanic diatom adapted to chronic iron limitation.</title>
        <authorList>
            <person name="Lommer M."/>
            <person name="Specht M."/>
            <person name="Roy A.S."/>
            <person name="Kraemer L."/>
            <person name="Andreson R."/>
            <person name="Gutowska M.A."/>
            <person name="Wolf J."/>
            <person name="Bergner S.V."/>
            <person name="Schilhabel M.B."/>
            <person name="Klostermeier U.C."/>
            <person name="Beiko R.G."/>
            <person name="Rosenstiel P."/>
            <person name="Hippler M."/>
            <person name="Laroche J."/>
        </authorList>
    </citation>
    <scope>NUCLEOTIDE SEQUENCE [LARGE SCALE GENOMIC DNA]</scope>
    <source>
        <strain evidence="1 2">CCMP1005</strain>
    </source>
</reference>
<dbReference type="AlphaFoldDB" id="K0R4A2"/>
<name>K0R4A2_THAOC</name>
<protein>
    <submittedName>
        <fullName evidence="1">Uncharacterized protein</fullName>
    </submittedName>
</protein>
<dbReference type="Proteomes" id="UP000266841">
    <property type="component" value="Unassembled WGS sequence"/>
</dbReference>
<accession>K0R4A2</accession>
<sequence length="120" mass="13170">MFKEGHTNKMHENSLNAIKGVCNEGLANKAQCGDELMGQSKIPMGITITDSEMSDCFGVALADTFLYHYERRYFVSRKGCPAKRAGVVDPSLKCCQCAAVVYPLHAADIEPRIHGNGQFD</sequence>
<keyword evidence="2" id="KW-1185">Reference proteome</keyword>
<comment type="caution">
    <text evidence="1">The sequence shown here is derived from an EMBL/GenBank/DDBJ whole genome shotgun (WGS) entry which is preliminary data.</text>
</comment>